<accession>A0A1R3I1T1</accession>
<dbReference type="Gene3D" id="3.30.420.10">
    <property type="entry name" value="Ribonuclease H-like superfamily/Ribonuclease H"/>
    <property type="match status" value="1"/>
</dbReference>
<dbReference type="AlphaFoldDB" id="A0A1R3I1T1"/>
<feature type="compositionally biased region" description="Basic and acidic residues" evidence="1">
    <location>
        <begin position="244"/>
        <end position="257"/>
    </location>
</feature>
<proteinExistence type="predicted"/>
<comment type="caution">
    <text evidence="2">The sequence shown here is derived from an EMBL/GenBank/DDBJ whole genome shotgun (WGS) entry which is preliminary data.</text>
</comment>
<name>A0A1R3I1T1_COCAP</name>
<dbReference type="Gramene" id="OMO76530">
    <property type="protein sequence ID" value="OMO76530"/>
    <property type="gene ID" value="CCACVL1_15559"/>
</dbReference>
<protein>
    <submittedName>
        <fullName evidence="2">Uncharacterized protein</fullName>
    </submittedName>
</protein>
<reference evidence="2 3" key="1">
    <citation type="submission" date="2013-09" db="EMBL/GenBank/DDBJ databases">
        <title>Corchorus capsularis genome sequencing.</title>
        <authorList>
            <person name="Alam M."/>
            <person name="Haque M.S."/>
            <person name="Islam M.S."/>
            <person name="Emdad E.M."/>
            <person name="Islam M.M."/>
            <person name="Ahmed B."/>
            <person name="Halim A."/>
            <person name="Hossen Q.M.M."/>
            <person name="Hossain M.Z."/>
            <person name="Ahmed R."/>
            <person name="Khan M.M."/>
            <person name="Islam R."/>
            <person name="Rashid M.M."/>
            <person name="Khan S.A."/>
            <person name="Rahman M.S."/>
            <person name="Alam M."/>
        </authorList>
    </citation>
    <scope>NUCLEOTIDE SEQUENCE [LARGE SCALE GENOMIC DNA]</scope>
    <source>
        <strain evidence="3">cv. CVL-1</strain>
        <tissue evidence="2">Whole seedling</tissue>
    </source>
</reference>
<evidence type="ECO:0000256" key="1">
    <source>
        <dbReference type="SAM" id="MobiDB-lite"/>
    </source>
</evidence>
<dbReference type="Proteomes" id="UP000188268">
    <property type="component" value="Unassembled WGS sequence"/>
</dbReference>
<dbReference type="InterPro" id="IPR036397">
    <property type="entry name" value="RNaseH_sf"/>
</dbReference>
<feature type="region of interest" description="Disordered" evidence="1">
    <location>
        <begin position="244"/>
        <end position="282"/>
    </location>
</feature>
<dbReference type="GO" id="GO:0003676">
    <property type="term" value="F:nucleic acid binding"/>
    <property type="evidence" value="ECO:0007669"/>
    <property type="project" value="InterPro"/>
</dbReference>
<sequence length="282" mass="32314">MESPPYFRVGFTRYSDPIDSRNRKNKNDCRVFWSERPNACHSICFNDAAGTEIDVKVMVTREPPYFEDWEREIDNMGGNSKYLGPIGVRIGRVRADDEKTVAKVLILCAGGKCLLCNMDDMHEGQRNFLHNLLRKRKNTFYGSSNIFEDVQNLKEVCGITVPNVKNVAELDDSKDLSYEKLVEKYLNYANPYFPPNYGWANVYFDNLLIAYGAFDAYCCYALGLRIEEKARLVKEIELQKEAEAKRANSSKGKEKAWTSRTTRYSNLGKAKTMWVPKSGGNK</sequence>
<evidence type="ECO:0000313" key="3">
    <source>
        <dbReference type="Proteomes" id="UP000188268"/>
    </source>
</evidence>
<organism evidence="2 3">
    <name type="scientific">Corchorus capsularis</name>
    <name type="common">Jute</name>
    <dbReference type="NCBI Taxonomy" id="210143"/>
    <lineage>
        <taxon>Eukaryota</taxon>
        <taxon>Viridiplantae</taxon>
        <taxon>Streptophyta</taxon>
        <taxon>Embryophyta</taxon>
        <taxon>Tracheophyta</taxon>
        <taxon>Spermatophyta</taxon>
        <taxon>Magnoliopsida</taxon>
        <taxon>eudicotyledons</taxon>
        <taxon>Gunneridae</taxon>
        <taxon>Pentapetalae</taxon>
        <taxon>rosids</taxon>
        <taxon>malvids</taxon>
        <taxon>Malvales</taxon>
        <taxon>Malvaceae</taxon>
        <taxon>Grewioideae</taxon>
        <taxon>Apeibeae</taxon>
        <taxon>Corchorus</taxon>
    </lineage>
</organism>
<dbReference type="EMBL" id="AWWV01010869">
    <property type="protein sequence ID" value="OMO76530.1"/>
    <property type="molecule type" value="Genomic_DNA"/>
</dbReference>
<dbReference type="InterPro" id="IPR012337">
    <property type="entry name" value="RNaseH-like_sf"/>
</dbReference>
<dbReference type="SUPFAM" id="SSF53098">
    <property type="entry name" value="Ribonuclease H-like"/>
    <property type="match status" value="1"/>
</dbReference>
<gene>
    <name evidence="2" type="ORF">CCACVL1_15559</name>
</gene>
<evidence type="ECO:0000313" key="2">
    <source>
        <dbReference type="EMBL" id="OMO76530.1"/>
    </source>
</evidence>
<keyword evidence="3" id="KW-1185">Reference proteome</keyword>